<dbReference type="SUPFAM" id="SSF64288">
    <property type="entry name" value="Chorismate lyase-like"/>
    <property type="match status" value="1"/>
</dbReference>
<keyword evidence="3 4" id="KW-0456">Lyase</keyword>
<keyword evidence="2 4" id="KW-0831">Ubiquinone biosynthesis</keyword>
<dbReference type="EC" id="4.1.3.40" evidence="4"/>
<gene>
    <name evidence="4" type="primary">ubiC</name>
    <name evidence="5" type="ORF">GCM10025772_23020</name>
</gene>
<feature type="binding site" evidence="4">
    <location>
        <position position="65"/>
    </location>
    <ligand>
        <name>substrate</name>
    </ligand>
</feature>
<evidence type="ECO:0000313" key="6">
    <source>
        <dbReference type="Proteomes" id="UP001501600"/>
    </source>
</evidence>
<name>A0ABP9S8S1_9GAMM</name>
<dbReference type="EMBL" id="BAABLF010000014">
    <property type="protein sequence ID" value="GAA5192871.1"/>
    <property type="molecule type" value="Genomic_DNA"/>
</dbReference>
<sequence length="176" mass="19114">MPAVSMAATELPDPILATWLENTGSLTARLKALGGRFEVTLLAEGRTPAAEAGPGWRQGDALWHREVLLKLDGVAWVYALTEVPMATLAAGHIDFRRLGEQPLGEVLFTHPQMRRGPLVVHHYGGQSRPADVARQLGQPATLGLWGRGRQFFLAERPLRVNEVFLPAAQQALGAAK</sequence>
<evidence type="ECO:0000256" key="4">
    <source>
        <dbReference type="HAMAP-Rule" id="MF_01632"/>
    </source>
</evidence>
<dbReference type="InterPro" id="IPR028978">
    <property type="entry name" value="Chorismate_lyase_/UTRA_dom_sf"/>
</dbReference>
<dbReference type="PANTHER" id="PTHR38683:SF1">
    <property type="entry name" value="CHORISMATE PYRUVATE-LYASE"/>
    <property type="match status" value="1"/>
</dbReference>
<comment type="function">
    <text evidence="4">Removes the pyruvyl group from chorismate, with concomitant aromatization of the ring, to provide 4-hydroxybenzoate (4HB) for the ubiquinone pathway.</text>
</comment>
<keyword evidence="4" id="KW-0670">Pyruvate</keyword>
<evidence type="ECO:0000256" key="1">
    <source>
        <dbReference type="ARBA" id="ARBA00022490"/>
    </source>
</evidence>
<keyword evidence="1 4" id="KW-0963">Cytoplasm</keyword>
<dbReference type="PANTHER" id="PTHR38683">
    <property type="entry name" value="CHORISMATE PYRUVATE-LYASE"/>
    <property type="match status" value="1"/>
</dbReference>
<comment type="pathway">
    <text evidence="4">Cofactor biosynthesis; ubiquinone biosynthesis.</text>
</comment>
<dbReference type="Gene3D" id="3.40.1410.10">
    <property type="entry name" value="Chorismate lyase-like"/>
    <property type="match status" value="1"/>
</dbReference>
<proteinExistence type="inferred from homology"/>
<comment type="caution">
    <text evidence="5">The sequence shown here is derived from an EMBL/GenBank/DDBJ whole genome shotgun (WGS) entry which is preliminary data.</text>
</comment>
<dbReference type="Proteomes" id="UP001501600">
    <property type="component" value="Unassembled WGS sequence"/>
</dbReference>
<feature type="binding site" evidence="4">
    <location>
        <position position="103"/>
    </location>
    <ligand>
        <name>substrate</name>
    </ligand>
</feature>
<comment type="subcellular location">
    <subcellularLocation>
        <location evidence="4">Cytoplasm</location>
    </subcellularLocation>
</comment>
<feature type="binding site" evidence="4">
    <location>
        <position position="162"/>
    </location>
    <ligand>
        <name>substrate</name>
    </ligand>
</feature>
<dbReference type="InterPro" id="IPR007440">
    <property type="entry name" value="Chorismate--pyruvate_lyase"/>
</dbReference>
<reference evidence="6" key="1">
    <citation type="journal article" date="2019" name="Int. J. Syst. Evol. Microbiol.">
        <title>The Global Catalogue of Microorganisms (GCM) 10K type strain sequencing project: providing services to taxonomists for standard genome sequencing and annotation.</title>
        <authorList>
            <consortium name="The Broad Institute Genomics Platform"/>
            <consortium name="The Broad Institute Genome Sequencing Center for Infectious Disease"/>
            <person name="Wu L."/>
            <person name="Ma J."/>
        </authorList>
    </citation>
    <scope>NUCLEOTIDE SEQUENCE [LARGE SCALE GENOMIC DNA]</scope>
    <source>
        <strain evidence="6">JCM 18720</strain>
    </source>
</reference>
<dbReference type="RefSeq" id="WP_345317211.1">
    <property type="nucleotide sequence ID" value="NZ_BAABLF010000014.1"/>
</dbReference>
<protein>
    <recommendedName>
        <fullName evidence="4">Probable chorismate pyruvate-lyase</fullName>
        <shortName evidence="4">CL</shortName>
        <shortName evidence="4">CPL</shortName>
        <ecNumber evidence="4">4.1.3.40</ecNumber>
    </recommendedName>
</protein>
<dbReference type="Pfam" id="PF04345">
    <property type="entry name" value="Chor_lyase"/>
    <property type="match status" value="1"/>
</dbReference>
<keyword evidence="6" id="KW-1185">Reference proteome</keyword>
<accession>A0ABP9S8S1</accession>
<dbReference type="GO" id="GO:0016829">
    <property type="term" value="F:lyase activity"/>
    <property type="evidence" value="ECO:0007669"/>
    <property type="project" value="UniProtKB-KW"/>
</dbReference>
<dbReference type="HAMAP" id="MF_01632">
    <property type="entry name" value="UbiC"/>
    <property type="match status" value="1"/>
</dbReference>
<evidence type="ECO:0000256" key="3">
    <source>
        <dbReference type="ARBA" id="ARBA00023239"/>
    </source>
</evidence>
<comment type="caution">
    <text evidence="4">Lacks conserved residue(s) required for the propagation of feature annotation.</text>
</comment>
<comment type="similarity">
    <text evidence="4">Belongs to the UbiC family.</text>
</comment>
<organism evidence="5 6">
    <name type="scientific">Ferrimonas gelatinilytica</name>
    <dbReference type="NCBI Taxonomy" id="1255257"/>
    <lineage>
        <taxon>Bacteria</taxon>
        <taxon>Pseudomonadati</taxon>
        <taxon>Pseudomonadota</taxon>
        <taxon>Gammaproteobacteria</taxon>
        <taxon>Alteromonadales</taxon>
        <taxon>Ferrimonadaceae</taxon>
        <taxon>Ferrimonas</taxon>
    </lineage>
</organism>
<comment type="catalytic activity">
    <reaction evidence="4">
        <text>chorismate = 4-hydroxybenzoate + pyruvate</text>
        <dbReference type="Rhea" id="RHEA:16505"/>
        <dbReference type="ChEBI" id="CHEBI:15361"/>
        <dbReference type="ChEBI" id="CHEBI:17879"/>
        <dbReference type="ChEBI" id="CHEBI:29748"/>
        <dbReference type="EC" id="4.1.3.40"/>
    </reaction>
</comment>
<evidence type="ECO:0000313" key="5">
    <source>
        <dbReference type="EMBL" id="GAA5192871.1"/>
    </source>
</evidence>
<evidence type="ECO:0000256" key="2">
    <source>
        <dbReference type="ARBA" id="ARBA00022688"/>
    </source>
</evidence>